<keyword evidence="1" id="KW-1185">Reference proteome</keyword>
<dbReference type="AlphaFoldDB" id="A0A1I7XP04"/>
<evidence type="ECO:0000313" key="1">
    <source>
        <dbReference type="Proteomes" id="UP000095283"/>
    </source>
</evidence>
<organism evidence="1 2">
    <name type="scientific">Heterorhabditis bacteriophora</name>
    <name type="common">Entomopathogenic nematode worm</name>
    <dbReference type="NCBI Taxonomy" id="37862"/>
    <lineage>
        <taxon>Eukaryota</taxon>
        <taxon>Metazoa</taxon>
        <taxon>Ecdysozoa</taxon>
        <taxon>Nematoda</taxon>
        <taxon>Chromadorea</taxon>
        <taxon>Rhabditida</taxon>
        <taxon>Rhabditina</taxon>
        <taxon>Rhabditomorpha</taxon>
        <taxon>Strongyloidea</taxon>
        <taxon>Heterorhabditidae</taxon>
        <taxon>Heterorhabditis</taxon>
    </lineage>
</organism>
<dbReference type="WBParaSite" id="Hba_19471">
    <property type="protein sequence ID" value="Hba_19471"/>
    <property type="gene ID" value="Hba_19471"/>
</dbReference>
<name>A0A1I7XP04_HETBA</name>
<dbReference type="Proteomes" id="UP000095283">
    <property type="component" value="Unplaced"/>
</dbReference>
<accession>A0A1I7XP04</accession>
<sequence length="78" mass="8633">MYWAVSKLETKNEVEDVKVTSTISGGLVFKHKHGFKTIVLEKKVIKTLEDCCKNKFAFISCRTASVFLTCLVAFGAGS</sequence>
<protein>
    <submittedName>
        <fullName evidence="2">Ovule protein</fullName>
    </submittedName>
</protein>
<evidence type="ECO:0000313" key="2">
    <source>
        <dbReference type="WBParaSite" id="Hba_19471"/>
    </source>
</evidence>
<reference evidence="2" key="1">
    <citation type="submission" date="2016-11" db="UniProtKB">
        <authorList>
            <consortium name="WormBaseParasite"/>
        </authorList>
    </citation>
    <scope>IDENTIFICATION</scope>
</reference>
<proteinExistence type="predicted"/>